<dbReference type="RefSeq" id="WP_092816136.1">
    <property type="nucleotide sequence ID" value="NZ_FNWU01000002.1"/>
</dbReference>
<keyword evidence="1" id="KW-0472">Membrane</keyword>
<keyword evidence="3" id="KW-1185">Reference proteome</keyword>
<dbReference type="OrthoDB" id="346198at2157"/>
<sequence>MPEAIGVRRLAVMAVALSVLVGLSMPVGAASGSVTIDAAIDSGSESTTMQFTFTAPQNGTITSADEPSTGDVSFTFDDRLPMTVQAGQTYRVSYRATADQSASEGTYSESASLYYDDGSTATTESLDLTVDEAEPRFGSVQVDDAPVEVVFTSSGSQTQSVSLDVPNTGNGAMVPEDVAFDTPQGISVSADRMPSRIDGNREGTIDLQVTVDRDAPTGTTRVSGTVQDNLGTSGGDFSFDVDVSTPPVAGVAGSTVDVGDVLVGSSSTAEFRVTEQGGFTGLDGLEVSGGSDADGSIAFDTSGFSTSAGGSDTAAVRITADSDARQHETLRFTTDISGTDPDSPATSVTFEARVIYPATLADVRVPMRTFEFDEPRTVSTQQTDATVEFENGGDLEMDVQSVDASVSDSRIEASVTDVPGAVPGGGTGEATVQLAADPDTPEGTYTLQVRVDAGDAGTETITREIEVQHGTDLAVGESNVAFGEVTITEQRTRTIDVGEALGYNDLSNVELERVSGPDRWLTVNQEPPSDIDAGETGPLVYSLQFDTDAEAYQEYTWRYRVSADGIEAETIEVTAVARLLSPEAIIGDLGEQASAGGWQATTAESTTGALRSMETRLQEGESFSNGDIQRTLTVGQSTVVLIDSVESAQQFQSEGNYEAAQREVISAIIARNMVAQYASNIEDQETSDALETSVSATEDPVASIVDEQRSHYESVLEDGEATALERHFASDNLAELARQRGNGDQADEYESTAESSFAEYQQQVSTGVDHRTTAMNDHRAFADNATLTVLGQPLVLNPARIDEVTAHAASVSGDLEAAESAFREAGATGEAEAVAGTRNEIGTELAILRYSLYGATLLFAVVFLLFVVREVLNARTFVQESQEATAGDFLL</sequence>
<evidence type="ECO:0000313" key="2">
    <source>
        <dbReference type="EMBL" id="SEH46847.1"/>
    </source>
</evidence>
<proteinExistence type="predicted"/>
<name>A0A1H6IC38_9EURY</name>
<protein>
    <submittedName>
        <fullName evidence="2">Uncharacterized protein</fullName>
    </submittedName>
</protein>
<dbReference type="Gene3D" id="2.60.40.10">
    <property type="entry name" value="Immunoglobulins"/>
    <property type="match status" value="2"/>
</dbReference>
<dbReference type="STRING" id="1267564.SAMN05192561_102205"/>
<keyword evidence="1" id="KW-0812">Transmembrane</keyword>
<evidence type="ECO:0000313" key="3">
    <source>
        <dbReference type="Proteomes" id="UP000199215"/>
    </source>
</evidence>
<reference evidence="2 3" key="1">
    <citation type="submission" date="2016-10" db="EMBL/GenBank/DDBJ databases">
        <authorList>
            <person name="de Groot N.N."/>
        </authorList>
    </citation>
    <scope>NUCLEOTIDE SEQUENCE [LARGE SCALE GENOMIC DNA]</scope>
    <source>
        <strain evidence="2 3">IBRC-M10418</strain>
    </source>
</reference>
<dbReference type="Proteomes" id="UP000199215">
    <property type="component" value="Unassembled WGS sequence"/>
</dbReference>
<gene>
    <name evidence="2" type="ORF">SAMN05192561_102205</name>
</gene>
<accession>A0A1H6IC38</accession>
<dbReference type="AlphaFoldDB" id="A0A1H6IC38"/>
<dbReference type="EMBL" id="FNWU01000002">
    <property type="protein sequence ID" value="SEH46847.1"/>
    <property type="molecule type" value="Genomic_DNA"/>
</dbReference>
<evidence type="ECO:0000256" key="1">
    <source>
        <dbReference type="SAM" id="Phobius"/>
    </source>
</evidence>
<keyword evidence="1" id="KW-1133">Transmembrane helix</keyword>
<dbReference type="InterPro" id="IPR013783">
    <property type="entry name" value="Ig-like_fold"/>
</dbReference>
<feature type="transmembrane region" description="Helical" evidence="1">
    <location>
        <begin position="850"/>
        <end position="868"/>
    </location>
</feature>
<organism evidence="2 3">
    <name type="scientific">Halopenitus malekzadehii</name>
    <dbReference type="NCBI Taxonomy" id="1267564"/>
    <lineage>
        <taxon>Archaea</taxon>
        <taxon>Methanobacteriati</taxon>
        <taxon>Methanobacteriota</taxon>
        <taxon>Stenosarchaea group</taxon>
        <taxon>Halobacteria</taxon>
        <taxon>Halobacteriales</taxon>
        <taxon>Haloferacaceae</taxon>
        <taxon>Halopenitus</taxon>
    </lineage>
</organism>